<comment type="function">
    <text evidence="6">Together with LptD, is involved in the assembly of lipopolysaccharide (LPS) at the surface of the outer membrane. Required for the proper assembly of LptD. Binds LPS and may serve as the LPS recognition site at the outer membrane.</text>
</comment>
<dbReference type="RefSeq" id="WP_149326569.1">
    <property type="nucleotide sequence ID" value="NZ_VTPY01000001.1"/>
</dbReference>
<dbReference type="Gene3D" id="3.30.160.150">
    <property type="entry name" value="Lipoprotein like domain"/>
    <property type="match status" value="1"/>
</dbReference>
<dbReference type="GO" id="GO:0009279">
    <property type="term" value="C:cell outer membrane"/>
    <property type="evidence" value="ECO:0007669"/>
    <property type="project" value="UniProtKB-SubCell"/>
</dbReference>
<dbReference type="Proteomes" id="UP000486760">
    <property type="component" value="Unassembled WGS sequence"/>
</dbReference>
<keyword evidence="8" id="KW-1185">Reference proteome</keyword>
<keyword evidence="5 6" id="KW-0449">Lipoprotein</keyword>
<dbReference type="AlphaFoldDB" id="A0A7V7KHJ5"/>
<dbReference type="EMBL" id="VTPY01000001">
    <property type="protein sequence ID" value="KAA0014357.1"/>
    <property type="molecule type" value="Genomic_DNA"/>
</dbReference>
<keyword evidence="1 6" id="KW-0732">Signal</keyword>
<comment type="subcellular location">
    <subcellularLocation>
        <location evidence="6">Cell outer membrane</location>
        <topology evidence="6">Lipid-anchor</topology>
    </subcellularLocation>
</comment>
<dbReference type="PANTHER" id="PTHR38098">
    <property type="entry name" value="LPS-ASSEMBLY LIPOPROTEIN LPTE"/>
    <property type="match status" value="1"/>
</dbReference>
<dbReference type="GO" id="GO:1990351">
    <property type="term" value="C:transporter complex"/>
    <property type="evidence" value="ECO:0007669"/>
    <property type="project" value="TreeGrafter"/>
</dbReference>
<evidence type="ECO:0000313" key="8">
    <source>
        <dbReference type="Proteomes" id="UP000486760"/>
    </source>
</evidence>
<comment type="subunit">
    <text evidence="6">Component of the lipopolysaccharide transport and assembly complex. Interacts with LptD.</text>
</comment>
<dbReference type="HAMAP" id="MF_01186">
    <property type="entry name" value="LPS_assembly_LptE"/>
    <property type="match status" value="1"/>
</dbReference>
<comment type="caution">
    <text evidence="7">The sequence shown here is derived from an EMBL/GenBank/DDBJ whole genome shotgun (WGS) entry which is preliminary data.</text>
</comment>
<dbReference type="Pfam" id="PF04390">
    <property type="entry name" value="LptE"/>
    <property type="match status" value="1"/>
</dbReference>
<keyword evidence="2 6" id="KW-0472">Membrane</keyword>
<dbReference type="PROSITE" id="PS51257">
    <property type="entry name" value="PROKAR_LIPOPROTEIN"/>
    <property type="match status" value="1"/>
</dbReference>
<reference evidence="7 8" key="1">
    <citation type="submission" date="2019-08" db="EMBL/GenBank/DDBJ databases">
        <title>Bioinformatics analysis of the strain L3 and L5.</title>
        <authorList>
            <person name="Li X."/>
        </authorList>
    </citation>
    <scope>NUCLEOTIDE SEQUENCE [LARGE SCALE GENOMIC DNA]</scope>
    <source>
        <strain evidence="7 8">L5</strain>
    </source>
</reference>
<dbReference type="GO" id="GO:0043165">
    <property type="term" value="P:Gram-negative-bacterium-type cell outer membrane assembly"/>
    <property type="evidence" value="ECO:0007669"/>
    <property type="project" value="UniProtKB-UniRule"/>
</dbReference>
<evidence type="ECO:0000256" key="4">
    <source>
        <dbReference type="ARBA" id="ARBA00023237"/>
    </source>
</evidence>
<protein>
    <recommendedName>
        <fullName evidence="6">LPS-assembly lipoprotein LptE</fullName>
    </recommendedName>
</protein>
<keyword evidence="4 6" id="KW-0998">Cell outer membrane</keyword>
<dbReference type="GO" id="GO:0001530">
    <property type="term" value="F:lipopolysaccharide binding"/>
    <property type="evidence" value="ECO:0007669"/>
    <property type="project" value="TreeGrafter"/>
</dbReference>
<comment type="similarity">
    <text evidence="6">Belongs to the LptE lipoprotein family.</text>
</comment>
<dbReference type="PANTHER" id="PTHR38098:SF1">
    <property type="entry name" value="LPS-ASSEMBLY LIPOPROTEIN LPTE"/>
    <property type="match status" value="1"/>
</dbReference>
<evidence type="ECO:0000256" key="6">
    <source>
        <dbReference type="HAMAP-Rule" id="MF_01186"/>
    </source>
</evidence>
<keyword evidence="3 6" id="KW-0564">Palmitate</keyword>
<evidence type="ECO:0000256" key="1">
    <source>
        <dbReference type="ARBA" id="ARBA00022729"/>
    </source>
</evidence>
<evidence type="ECO:0000256" key="2">
    <source>
        <dbReference type="ARBA" id="ARBA00023136"/>
    </source>
</evidence>
<dbReference type="GO" id="GO:0015920">
    <property type="term" value="P:lipopolysaccharide transport"/>
    <property type="evidence" value="ECO:0007669"/>
    <property type="project" value="TreeGrafter"/>
</dbReference>
<gene>
    <name evidence="6" type="primary">lptE</name>
    <name evidence="7" type="ORF">F0A17_01500</name>
</gene>
<evidence type="ECO:0000313" key="7">
    <source>
        <dbReference type="EMBL" id="KAA0014357.1"/>
    </source>
</evidence>
<dbReference type="InterPro" id="IPR007485">
    <property type="entry name" value="LPS_assembly_LptE"/>
</dbReference>
<organism evidence="7 8">
    <name type="scientific">Billgrantia pellis</name>
    <dbReference type="NCBI Taxonomy" id="2606936"/>
    <lineage>
        <taxon>Bacteria</taxon>
        <taxon>Pseudomonadati</taxon>
        <taxon>Pseudomonadota</taxon>
        <taxon>Gammaproteobacteria</taxon>
        <taxon>Oceanospirillales</taxon>
        <taxon>Halomonadaceae</taxon>
        <taxon>Billgrantia</taxon>
    </lineage>
</organism>
<sequence>MHRRRFLTLALVGGASLAFAGCGFRLRGFDDSGPVIDEIALAGVDSAFLRMAEAHLSAVGTRVHDDAPLVLNLGEETWHERSLSVLDSGSRELEITLALPFSVQRRRDGAYHLQQQRLEATTRISVNDDNLLAQDDLREEAHQELRREALRQLLERLRALEDASP</sequence>
<evidence type="ECO:0000256" key="5">
    <source>
        <dbReference type="ARBA" id="ARBA00023288"/>
    </source>
</evidence>
<proteinExistence type="inferred from homology"/>
<accession>A0A7V7KHJ5</accession>
<evidence type="ECO:0000256" key="3">
    <source>
        <dbReference type="ARBA" id="ARBA00023139"/>
    </source>
</evidence>
<name>A0A7V7KHJ5_9GAMM</name>